<comment type="caution">
    <text evidence="1">The sequence shown here is derived from an EMBL/GenBank/DDBJ whole genome shotgun (WGS) entry which is preliminary data.</text>
</comment>
<keyword evidence="2" id="KW-1185">Reference proteome</keyword>
<protein>
    <submittedName>
        <fullName evidence="1">Kinase-like domain-containing protein</fullName>
    </submittedName>
</protein>
<dbReference type="EMBL" id="JAGIZQ010000002">
    <property type="protein sequence ID" value="KAH6640407.1"/>
    <property type="molecule type" value="Genomic_DNA"/>
</dbReference>
<dbReference type="Proteomes" id="UP000724584">
    <property type="component" value="Unassembled WGS sequence"/>
</dbReference>
<evidence type="ECO:0000313" key="1">
    <source>
        <dbReference type="EMBL" id="KAH6640407.1"/>
    </source>
</evidence>
<evidence type="ECO:0000313" key="2">
    <source>
        <dbReference type="Proteomes" id="UP000724584"/>
    </source>
</evidence>
<sequence length="214" mass="24072">MVDSKTATLKADSGQPGPIYEDLGPIDAESPEGYVPGGYFPMIINQQFDHGSNLYTIIHKLGFGPSSTVWLAKRENENDETSKVSFHALKILRADLSTPETYPEVETLMKLQQLREESHPGLIHIQESFYLSSPNGTHMCFVLPLLGPSLCDRRVLEAMSCETRQGVCEQLAHAVNYLHEFDICHTNLNPLNENRALPGRVKNPYQQSRNDAFW</sequence>
<name>A0ACB7PFQ2_9PEZI</name>
<proteinExistence type="predicted"/>
<gene>
    <name evidence="1" type="ORF">F5144DRAFT_640179</name>
</gene>
<organism evidence="1 2">
    <name type="scientific">Chaetomium tenue</name>
    <dbReference type="NCBI Taxonomy" id="1854479"/>
    <lineage>
        <taxon>Eukaryota</taxon>
        <taxon>Fungi</taxon>
        <taxon>Dikarya</taxon>
        <taxon>Ascomycota</taxon>
        <taxon>Pezizomycotina</taxon>
        <taxon>Sordariomycetes</taxon>
        <taxon>Sordariomycetidae</taxon>
        <taxon>Sordariales</taxon>
        <taxon>Chaetomiaceae</taxon>
        <taxon>Chaetomium</taxon>
    </lineage>
</organism>
<reference evidence="1 2" key="1">
    <citation type="journal article" date="2021" name="Nat. Commun.">
        <title>Genetic determinants of endophytism in the Arabidopsis root mycobiome.</title>
        <authorList>
            <person name="Mesny F."/>
            <person name="Miyauchi S."/>
            <person name="Thiergart T."/>
            <person name="Pickel B."/>
            <person name="Atanasova L."/>
            <person name="Karlsson M."/>
            <person name="Huettel B."/>
            <person name="Barry K.W."/>
            <person name="Haridas S."/>
            <person name="Chen C."/>
            <person name="Bauer D."/>
            <person name="Andreopoulos W."/>
            <person name="Pangilinan J."/>
            <person name="LaButti K."/>
            <person name="Riley R."/>
            <person name="Lipzen A."/>
            <person name="Clum A."/>
            <person name="Drula E."/>
            <person name="Henrissat B."/>
            <person name="Kohler A."/>
            <person name="Grigoriev I.V."/>
            <person name="Martin F.M."/>
            <person name="Hacquard S."/>
        </authorList>
    </citation>
    <scope>NUCLEOTIDE SEQUENCE [LARGE SCALE GENOMIC DNA]</scope>
    <source>
        <strain evidence="1 2">MPI-SDFR-AT-0079</strain>
    </source>
</reference>
<accession>A0ACB7PFQ2</accession>